<dbReference type="Proteomes" id="UP001057291">
    <property type="component" value="Unassembled WGS sequence"/>
</dbReference>
<keyword evidence="5" id="KW-1185">Reference proteome</keyword>
<evidence type="ECO:0000313" key="5">
    <source>
        <dbReference type="Proteomes" id="UP001057291"/>
    </source>
</evidence>
<feature type="transmembrane region" description="Helical" evidence="2">
    <location>
        <begin position="671"/>
        <end position="691"/>
    </location>
</feature>
<keyword evidence="2" id="KW-0472">Membrane</keyword>
<organism evidence="4 5">
    <name type="scientific">Collibacillus ludicampi</name>
    <dbReference type="NCBI Taxonomy" id="2771369"/>
    <lineage>
        <taxon>Bacteria</taxon>
        <taxon>Bacillati</taxon>
        <taxon>Bacillota</taxon>
        <taxon>Bacilli</taxon>
        <taxon>Bacillales</taxon>
        <taxon>Alicyclobacillaceae</taxon>
        <taxon>Collibacillus</taxon>
    </lineage>
</organism>
<proteinExistence type="predicted"/>
<feature type="transmembrane region" description="Helical" evidence="2">
    <location>
        <begin position="697"/>
        <end position="725"/>
    </location>
</feature>
<protein>
    <recommendedName>
        <fullName evidence="3">Phage tail tape measure protein domain-containing protein</fullName>
    </recommendedName>
</protein>
<keyword evidence="2" id="KW-0812">Transmembrane</keyword>
<accession>A0AAV4L9Q3</accession>
<gene>
    <name evidence="4" type="ORF">DNHGIG_00550</name>
</gene>
<dbReference type="AlphaFoldDB" id="A0AAV4L9Q3"/>
<evidence type="ECO:0000256" key="2">
    <source>
        <dbReference type="SAM" id="Phobius"/>
    </source>
</evidence>
<feature type="domain" description="Phage tail tape measure protein" evidence="3">
    <location>
        <begin position="170"/>
        <end position="356"/>
    </location>
</feature>
<evidence type="ECO:0000313" key="4">
    <source>
        <dbReference type="EMBL" id="GIM44506.1"/>
    </source>
</evidence>
<feature type="transmembrane region" description="Helical" evidence="2">
    <location>
        <begin position="532"/>
        <end position="557"/>
    </location>
</feature>
<evidence type="ECO:0000256" key="1">
    <source>
        <dbReference type="ARBA" id="ARBA00022612"/>
    </source>
</evidence>
<comment type="caution">
    <text evidence="4">The sequence shown here is derived from an EMBL/GenBank/DDBJ whole genome shotgun (WGS) entry which is preliminary data.</text>
</comment>
<evidence type="ECO:0000259" key="3">
    <source>
        <dbReference type="Pfam" id="PF10145"/>
    </source>
</evidence>
<dbReference type="EMBL" id="BOQE01000001">
    <property type="protein sequence ID" value="GIM44506.1"/>
    <property type="molecule type" value="Genomic_DNA"/>
</dbReference>
<dbReference type="NCBIfam" id="TIGR01760">
    <property type="entry name" value="tape_meas_TP901"/>
    <property type="match status" value="1"/>
</dbReference>
<name>A0AAV4L9Q3_9BACL</name>
<sequence length="907" mass="97693">MGMEKAFELSVAIKAIDYFTPIFKQVSATTSLAQKQIADMQRGLKALGTSASEIDKITQAFEDLDRRNKLSKLIQQSKDAGLSFQQLRTAIRGLDAAEEQQKKLDALTASYEKFKKVALGGVAVAAAGVAVDYGMFKLAKSAGDVQMAQIQLGGVYGLDQTSAKLKEIDKMAQDLSQTTLFGKTDLYKINLELAHAGVQLDALKKIVPEATYLAEVEVGMGKSSSAEQTAYNFARMADDAGISQNIQRMQQFADMMYRGINITHANSESIGEAFKYSMPVVKNLGWTEQDNLIATLMEARAGVEGSMAGTHIKDFAERINPFKYIGTATGSKQLEAMADAGLISGIHGHKLKSGKMEITGIDYAALLKDKNSLRSYGDIVNILSQKHDEFIAKGVHTNYASQLSKDQLEHIQEQSKLLTGKTLSGGELEWAALMNKIFGEQGQDFAIISSHKDMYEQLMQQMNIQKSLHDQIGVIRDSFNGQLHIAGSNLQTIGQQLGKPLMESLVPVLVKVNTLLSKFMGYLNDHPKATKFFSLAAASALTFGGALISLAGIVGMLSKSLEVLGLKGATKFLGRGIGKGSVGLIKGIGKGIKGTVSGAKKIAKPAGLIAKGMRMGLAAPFAAAGKGVMAAGKFISSKALQGISKLPGLLSRAGSAFLRFGTIAMQAGGRVLLAITQLGAGVAKFAAQLAVQAVRMAASWLIALGPVGWIILGVIAIIALLWAAWKTNFGHIREHVAQWVQWIKQKFNEMVDWFKSLPDKMATIGHNIVEGIWNGIQSMWGWLKSKISAWIDDVVPAPIRKALGIQSPSRLMRTYGQFVAQGMALGINDHAHMVKSASNQLANAAVPDTFDRYGGFGSGGDTYITFHINGANQSPDQIADAVMRRLGVNTRMNNMSRPIGPNRLVFN</sequence>
<dbReference type="InterPro" id="IPR010090">
    <property type="entry name" value="Phage_tape_meas"/>
</dbReference>
<dbReference type="PANTHER" id="PTHR37813:SF1">
    <property type="entry name" value="FELS-2 PROPHAGE PROTEIN"/>
    <property type="match status" value="1"/>
</dbReference>
<keyword evidence="2" id="KW-1133">Transmembrane helix</keyword>
<keyword evidence="1" id="KW-1188">Viral release from host cell</keyword>
<dbReference type="PANTHER" id="PTHR37813">
    <property type="entry name" value="FELS-2 PROPHAGE PROTEIN"/>
    <property type="match status" value="1"/>
</dbReference>
<dbReference type="Pfam" id="PF10145">
    <property type="entry name" value="PhageMin_Tail"/>
    <property type="match status" value="1"/>
</dbReference>
<reference evidence="4" key="1">
    <citation type="journal article" date="2023" name="Int. J. Syst. Evol. Microbiol.">
        <title>Collibacillus ludicampi gen. nov., sp. nov., a new soil bacterium of the family Alicyclobacillaceae.</title>
        <authorList>
            <person name="Jojima T."/>
            <person name="Ioku Y."/>
            <person name="Fukuta Y."/>
            <person name="Shirasaka N."/>
            <person name="Matsumura Y."/>
            <person name="Mori M."/>
        </authorList>
    </citation>
    <scope>NUCLEOTIDE SEQUENCE</scope>
    <source>
        <strain evidence="4">TP075</strain>
    </source>
</reference>
<dbReference type="RefSeq" id="WP_282197780.1">
    <property type="nucleotide sequence ID" value="NZ_BOQE01000001.1"/>
</dbReference>